<dbReference type="EMBL" id="JAKNSF020000005">
    <property type="protein sequence ID" value="KAK7738959.1"/>
    <property type="molecule type" value="Genomic_DNA"/>
</dbReference>
<feature type="compositionally biased region" description="Gly residues" evidence="1">
    <location>
        <begin position="91"/>
        <end position="107"/>
    </location>
</feature>
<evidence type="ECO:0000256" key="1">
    <source>
        <dbReference type="SAM" id="MobiDB-lite"/>
    </source>
</evidence>
<reference evidence="2 3" key="1">
    <citation type="submission" date="2024-02" db="EMBL/GenBank/DDBJ databases">
        <title>De novo assembly and annotation of 12 fungi associated with fruit tree decline syndrome in Ontario, Canada.</title>
        <authorList>
            <person name="Sulman M."/>
            <person name="Ellouze W."/>
            <person name="Ilyukhin E."/>
        </authorList>
    </citation>
    <scope>NUCLEOTIDE SEQUENCE [LARGE SCALE GENOMIC DNA]</scope>
    <source>
        <strain evidence="2 3">M169</strain>
    </source>
</reference>
<evidence type="ECO:0000313" key="3">
    <source>
        <dbReference type="Proteomes" id="UP001430848"/>
    </source>
</evidence>
<sequence>MKDSGAKQLCTVRSDLSGVRDSELEAVKQKRRHQGLFSRSARWYNCTYEVRAVVGAADLTFELWFNGQRFSKNHAPIRVTWDDEGTAAPGAQGGQGEGTVDQEGGGRVAPDPTAQGGGAAVADTGSVSGSSPVGSVSGVSGRPSDLVSHSR</sequence>
<evidence type="ECO:0000313" key="2">
    <source>
        <dbReference type="EMBL" id="KAK7738959.1"/>
    </source>
</evidence>
<name>A0ABR1PKV0_DIAER</name>
<gene>
    <name evidence="2" type="ORF">SLS63_002296</name>
</gene>
<comment type="caution">
    <text evidence="2">The sequence shown here is derived from an EMBL/GenBank/DDBJ whole genome shotgun (WGS) entry which is preliminary data.</text>
</comment>
<proteinExistence type="predicted"/>
<feature type="region of interest" description="Disordered" evidence="1">
    <location>
        <begin position="81"/>
        <end position="151"/>
    </location>
</feature>
<protein>
    <submittedName>
        <fullName evidence="2">Uncharacterized protein</fullName>
    </submittedName>
</protein>
<organism evidence="2 3">
    <name type="scientific">Diaporthe eres</name>
    <name type="common">Phomopsis oblonga</name>
    <dbReference type="NCBI Taxonomy" id="83184"/>
    <lineage>
        <taxon>Eukaryota</taxon>
        <taxon>Fungi</taxon>
        <taxon>Dikarya</taxon>
        <taxon>Ascomycota</taxon>
        <taxon>Pezizomycotina</taxon>
        <taxon>Sordariomycetes</taxon>
        <taxon>Sordariomycetidae</taxon>
        <taxon>Diaporthales</taxon>
        <taxon>Diaporthaceae</taxon>
        <taxon>Diaporthe</taxon>
        <taxon>Diaporthe eres species complex</taxon>
    </lineage>
</organism>
<dbReference type="Proteomes" id="UP001430848">
    <property type="component" value="Unassembled WGS sequence"/>
</dbReference>
<feature type="compositionally biased region" description="Low complexity" evidence="1">
    <location>
        <begin position="125"/>
        <end position="144"/>
    </location>
</feature>
<accession>A0ABR1PKV0</accession>
<keyword evidence="3" id="KW-1185">Reference proteome</keyword>